<keyword evidence="6 12" id="KW-0732">Signal</keyword>
<organism evidence="14 15">
    <name type="scientific">Ramazzottius varieornatus</name>
    <name type="common">Water bear</name>
    <name type="synonym">Tardigrade</name>
    <dbReference type="NCBI Taxonomy" id="947166"/>
    <lineage>
        <taxon>Eukaryota</taxon>
        <taxon>Metazoa</taxon>
        <taxon>Ecdysozoa</taxon>
        <taxon>Tardigrada</taxon>
        <taxon>Eutardigrada</taxon>
        <taxon>Parachela</taxon>
        <taxon>Hypsibioidea</taxon>
        <taxon>Ramazzottiidae</taxon>
        <taxon>Ramazzottius</taxon>
    </lineage>
</organism>
<keyword evidence="15" id="KW-1185">Reference proteome</keyword>
<dbReference type="EMBL" id="BDGG01000003">
    <property type="protein sequence ID" value="GAU96118.1"/>
    <property type="molecule type" value="Genomic_DNA"/>
</dbReference>
<reference evidence="14 15" key="1">
    <citation type="journal article" date="2016" name="Nat. Commun.">
        <title>Extremotolerant tardigrade genome and improved radiotolerance of human cultured cells by tardigrade-unique protein.</title>
        <authorList>
            <person name="Hashimoto T."/>
            <person name="Horikawa D.D."/>
            <person name="Saito Y."/>
            <person name="Kuwahara H."/>
            <person name="Kozuka-Hata H."/>
            <person name="Shin-I T."/>
            <person name="Minakuchi Y."/>
            <person name="Ohishi K."/>
            <person name="Motoyama A."/>
            <person name="Aizu T."/>
            <person name="Enomoto A."/>
            <person name="Kondo K."/>
            <person name="Tanaka S."/>
            <person name="Hara Y."/>
            <person name="Koshikawa S."/>
            <person name="Sagara H."/>
            <person name="Miura T."/>
            <person name="Yokobori S."/>
            <person name="Miyagawa K."/>
            <person name="Suzuki Y."/>
            <person name="Kubo T."/>
            <person name="Oyama M."/>
            <person name="Kohara Y."/>
            <person name="Fujiyama A."/>
            <person name="Arakawa K."/>
            <person name="Katayama T."/>
            <person name="Toyoda A."/>
            <person name="Kunieda T."/>
        </authorList>
    </citation>
    <scope>NUCLEOTIDE SEQUENCE [LARGE SCALE GENOMIC DNA]</scope>
    <source>
        <strain evidence="14 15">YOKOZUNA-1</strain>
    </source>
</reference>
<dbReference type="Gene3D" id="3.40.630.10">
    <property type="entry name" value="Zn peptidases"/>
    <property type="match status" value="1"/>
</dbReference>
<dbReference type="SMART" id="SM00631">
    <property type="entry name" value="Zn_pept"/>
    <property type="match status" value="1"/>
</dbReference>
<gene>
    <name evidence="14" type="primary">RvY_07607-1</name>
    <name evidence="14" type="synonym">RvY_07607.1</name>
    <name evidence="14" type="ORF">RvY_07607</name>
</gene>
<feature type="domain" description="Peptidase M14" evidence="13">
    <location>
        <begin position="136"/>
        <end position="438"/>
    </location>
</feature>
<sequence>MGNPTGAILLSVALAALFCVGAEGKVKDGFRGYKVYRVTPSNEKHAQFLMDLQKSLEAQLMTDEIDIWTDTESLSTKADQPVVIMVSPEHQPEMLQTFDAEGLKYEETVADLARLIEEESRADAPTTKNGGMSWTQYHNYSTIESFVQWLTVNYPTIVSTSVIGQSYEGRNLHLSKVGKPRADGKTKPAVWFDSQIHAREWIASATLTYMMNELITGYSSNSTYQRLLDQVDIYVLWVINADGFEWTKTSSNERLWRTTRRVNPFAACLGADPNRNYDHKWMVSGAVQSPCTQTYAGAFPFSEIENLHHTEAYLARRKEIKCLLTFHSFSQVWLTPWGYDNSLPADYPELYDLGVRATNALRVPYGTVYRVGSSTALLGSAAGATDDWGKAKGMTKYSYTVELRPSSGGSNGFILPPNQIIPSGIETLRAVIVVLQQIIDEFGPILNTE</sequence>
<dbReference type="GO" id="GO:0008270">
    <property type="term" value="F:zinc ion binding"/>
    <property type="evidence" value="ECO:0007669"/>
    <property type="project" value="InterPro"/>
</dbReference>
<comment type="similarity">
    <text evidence="2 11">Belongs to the peptidase M14 family.</text>
</comment>
<evidence type="ECO:0000256" key="7">
    <source>
        <dbReference type="ARBA" id="ARBA00022801"/>
    </source>
</evidence>
<dbReference type="PROSITE" id="PS00132">
    <property type="entry name" value="CARBOXYPEPT_ZN_1"/>
    <property type="match status" value="1"/>
</dbReference>
<keyword evidence="3" id="KW-0121">Carboxypeptidase</keyword>
<dbReference type="PANTHER" id="PTHR11705:SF91">
    <property type="entry name" value="FI01817P-RELATED"/>
    <property type="match status" value="1"/>
</dbReference>
<evidence type="ECO:0000313" key="15">
    <source>
        <dbReference type="Proteomes" id="UP000186922"/>
    </source>
</evidence>
<dbReference type="PANTHER" id="PTHR11705">
    <property type="entry name" value="PROTEASE FAMILY M14 CARBOXYPEPTIDASE A,B"/>
    <property type="match status" value="1"/>
</dbReference>
<evidence type="ECO:0000256" key="12">
    <source>
        <dbReference type="SAM" id="SignalP"/>
    </source>
</evidence>
<evidence type="ECO:0000256" key="11">
    <source>
        <dbReference type="PROSITE-ProRule" id="PRU01379"/>
    </source>
</evidence>
<evidence type="ECO:0000256" key="1">
    <source>
        <dbReference type="ARBA" id="ARBA00001947"/>
    </source>
</evidence>
<dbReference type="Gene3D" id="3.30.70.340">
    <property type="entry name" value="Metallocarboxypeptidase-like"/>
    <property type="match status" value="1"/>
</dbReference>
<dbReference type="InterPro" id="IPR036990">
    <property type="entry name" value="M14A-like_propep"/>
</dbReference>
<keyword evidence="4" id="KW-0645">Protease</keyword>
<feature type="signal peptide" evidence="12">
    <location>
        <begin position="1"/>
        <end position="24"/>
    </location>
</feature>
<evidence type="ECO:0000256" key="5">
    <source>
        <dbReference type="ARBA" id="ARBA00022723"/>
    </source>
</evidence>
<dbReference type="FunFam" id="3.40.630.10:FF:000084">
    <property type="entry name" value="Carboxypeptidase B2"/>
    <property type="match status" value="1"/>
</dbReference>
<comment type="caution">
    <text evidence="14">The sequence shown here is derived from an EMBL/GenBank/DDBJ whole genome shotgun (WGS) entry which is preliminary data.</text>
</comment>
<keyword evidence="10" id="KW-1015">Disulfide bond</keyword>
<keyword evidence="7" id="KW-0378">Hydrolase</keyword>
<keyword evidence="9" id="KW-0482">Metalloprotease</keyword>
<dbReference type="STRING" id="947166.A0A1D1VC84"/>
<keyword evidence="8" id="KW-0862">Zinc</keyword>
<evidence type="ECO:0000256" key="4">
    <source>
        <dbReference type="ARBA" id="ARBA00022670"/>
    </source>
</evidence>
<dbReference type="PRINTS" id="PR00765">
    <property type="entry name" value="CRBOXYPTASEA"/>
</dbReference>
<evidence type="ECO:0000256" key="6">
    <source>
        <dbReference type="ARBA" id="ARBA00022729"/>
    </source>
</evidence>
<evidence type="ECO:0000259" key="13">
    <source>
        <dbReference type="PROSITE" id="PS52035"/>
    </source>
</evidence>
<dbReference type="InterPro" id="IPR003146">
    <property type="entry name" value="M14A_act_pep"/>
</dbReference>
<keyword evidence="5" id="KW-0479">Metal-binding</keyword>
<comment type="cofactor">
    <cofactor evidence="1">
        <name>Zn(2+)</name>
        <dbReference type="ChEBI" id="CHEBI:29105"/>
    </cofactor>
</comment>
<evidence type="ECO:0000256" key="2">
    <source>
        <dbReference type="ARBA" id="ARBA00005988"/>
    </source>
</evidence>
<accession>A0A1D1VC84</accession>
<dbReference type="AlphaFoldDB" id="A0A1D1VC84"/>
<feature type="chain" id="PRO_5008898270" description="Peptidase M14 domain-containing protein" evidence="12">
    <location>
        <begin position="25"/>
        <end position="449"/>
    </location>
</feature>
<evidence type="ECO:0000256" key="9">
    <source>
        <dbReference type="ARBA" id="ARBA00023049"/>
    </source>
</evidence>
<dbReference type="SUPFAM" id="SSF54897">
    <property type="entry name" value="Protease propeptides/inhibitors"/>
    <property type="match status" value="1"/>
</dbReference>
<evidence type="ECO:0000256" key="10">
    <source>
        <dbReference type="ARBA" id="ARBA00023157"/>
    </source>
</evidence>
<dbReference type="SUPFAM" id="SSF53187">
    <property type="entry name" value="Zn-dependent exopeptidases"/>
    <property type="match status" value="1"/>
</dbReference>
<dbReference type="PROSITE" id="PS52035">
    <property type="entry name" value="PEPTIDASE_M14"/>
    <property type="match status" value="1"/>
</dbReference>
<dbReference type="GO" id="GO:0004181">
    <property type="term" value="F:metallocarboxypeptidase activity"/>
    <property type="evidence" value="ECO:0007669"/>
    <property type="project" value="InterPro"/>
</dbReference>
<evidence type="ECO:0000256" key="8">
    <source>
        <dbReference type="ARBA" id="ARBA00022833"/>
    </source>
</evidence>
<dbReference type="InterPro" id="IPR057246">
    <property type="entry name" value="CARBOXYPEPT_ZN_1"/>
</dbReference>
<dbReference type="GO" id="GO:0005615">
    <property type="term" value="C:extracellular space"/>
    <property type="evidence" value="ECO:0007669"/>
    <property type="project" value="TreeGrafter"/>
</dbReference>
<evidence type="ECO:0000256" key="3">
    <source>
        <dbReference type="ARBA" id="ARBA00022645"/>
    </source>
</evidence>
<proteinExistence type="inferred from homology"/>
<dbReference type="Pfam" id="PF00246">
    <property type="entry name" value="Peptidase_M14"/>
    <property type="match status" value="1"/>
</dbReference>
<dbReference type="OrthoDB" id="3626597at2759"/>
<dbReference type="GO" id="GO:0006508">
    <property type="term" value="P:proteolysis"/>
    <property type="evidence" value="ECO:0007669"/>
    <property type="project" value="UniProtKB-KW"/>
</dbReference>
<protein>
    <recommendedName>
        <fullName evidence="13">Peptidase M14 domain-containing protein</fullName>
    </recommendedName>
</protein>
<dbReference type="InterPro" id="IPR000834">
    <property type="entry name" value="Peptidase_M14"/>
</dbReference>
<evidence type="ECO:0000313" key="14">
    <source>
        <dbReference type="EMBL" id="GAU96118.1"/>
    </source>
</evidence>
<dbReference type="CDD" id="cd03860">
    <property type="entry name" value="M14_CP_A-B_like"/>
    <property type="match status" value="1"/>
</dbReference>
<dbReference type="Proteomes" id="UP000186922">
    <property type="component" value="Unassembled WGS sequence"/>
</dbReference>
<name>A0A1D1VC84_RAMVA</name>
<feature type="active site" description="Proton donor/acceptor" evidence="11">
    <location>
        <position position="402"/>
    </location>
</feature>
<dbReference type="Pfam" id="PF02244">
    <property type="entry name" value="Propep_M14"/>
    <property type="match status" value="1"/>
</dbReference>